<protein>
    <submittedName>
        <fullName evidence="1">Threonyl-trna synthetase</fullName>
    </submittedName>
</protein>
<name>A0A921E029_9HYPH</name>
<reference evidence="1" key="1">
    <citation type="journal article" date="2021" name="PeerJ">
        <title>Extensive microbial diversity within the chicken gut microbiome revealed by metagenomics and culture.</title>
        <authorList>
            <person name="Gilroy R."/>
            <person name="Ravi A."/>
            <person name="Getino M."/>
            <person name="Pursley I."/>
            <person name="Horton D.L."/>
            <person name="Alikhan N.F."/>
            <person name="Baker D."/>
            <person name="Gharbi K."/>
            <person name="Hall N."/>
            <person name="Watson M."/>
            <person name="Adriaenssens E.M."/>
            <person name="Foster-Nyarko E."/>
            <person name="Jarju S."/>
            <person name="Secka A."/>
            <person name="Antonio M."/>
            <person name="Oren A."/>
            <person name="Chaudhuri R.R."/>
            <person name="La Ragione R."/>
            <person name="Hildebrand F."/>
            <person name="Pallen M.J."/>
        </authorList>
    </citation>
    <scope>NUCLEOTIDE SEQUENCE</scope>
    <source>
        <strain evidence="1">316</strain>
    </source>
</reference>
<comment type="caution">
    <text evidence="1">The sequence shown here is derived from an EMBL/GenBank/DDBJ whole genome shotgun (WGS) entry which is preliminary data.</text>
</comment>
<evidence type="ECO:0000313" key="2">
    <source>
        <dbReference type="Proteomes" id="UP000742631"/>
    </source>
</evidence>
<gene>
    <name evidence="1" type="ORF">K8W01_04380</name>
</gene>
<accession>A0A921E029</accession>
<dbReference type="EMBL" id="DYYG01000013">
    <property type="protein sequence ID" value="HJE22874.1"/>
    <property type="molecule type" value="Genomic_DNA"/>
</dbReference>
<proteinExistence type="predicted"/>
<dbReference type="Proteomes" id="UP000742631">
    <property type="component" value="Unassembled WGS sequence"/>
</dbReference>
<organism evidence="1 2">
    <name type="scientific">Methylorubrum populi</name>
    <dbReference type="NCBI Taxonomy" id="223967"/>
    <lineage>
        <taxon>Bacteria</taxon>
        <taxon>Pseudomonadati</taxon>
        <taxon>Pseudomonadota</taxon>
        <taxon>Alphaproteobacteria</taxon>
        <taxon>Hyphomicrobiales</taxon>
        <taxon>Methylobacteriaceae</taxon>
        <taxon>Methylorubrum</taxon>
    </lineage>
</organism>
<dbReference type="AlphaFoldDB" id="A0A921E029"/>
<evidence type="ECO:0000313" key="1">
    <source>
        <dbReference type="EMBL" id="HJE22874.1"/>
    </source>
</evidence>
<reference evidence="1" key="2">
    <citation type="submission" date="2021-09" db="EMBL/GenBank/DDBJ databases">
        <authorList>
            <person name="Gilroy R."/>
        </authorList>
    </citation>
    <scope>NUCLEOTIDE SEQUENCE</scope>
    <source>
        <strain evidence="1">316</strain>
    </source>
</reference>
<sequence length="176" mass="19013">MVEEVFGALLWFASLTSAVAPEAPLGLSWGPVTDVPKPSMVDREANVTALIYLHDRPLAAGADTDRVILEVCRDEGLQQVIWLSRPMSEAELPARFDAIYREGVRRLGQPRTDDASGDVLWSSGQVFLTVRATAGERRLAMVSRGPRYGPCSVAHEAATGHPASAHGARLVAPRMP</sequence>